<dbReference type="STRING" id="558155.SAMN04487911_10357"/>
<keyword evidence="1" id="KW-0472">Membrane</keyword>
<dbReference type="AlphaFoldDB" id="A0A1M6C2Z0"/>
<dbReference type="Pfam" id="PF16344">
    <property type="entry name" value="FecR_C"/>
    <property type="match status" value="1"/>
</dbReference>
<feature type="domain" description="FecR protein" evidence="2">
    <location>
        <begin position="172"/>
        <end position="263"/>
    </location>
</feature>
<gene>
    <name evidence="4" type="ORF">SAMN04487911_10357</name>
</gene>
<evidence type="ECO:0000256" key="1">
    <source>
        <dbReference type="SAM" id="Phobius"/>
    </source>
</evidence>
<dbReference type="Gene3D" id="3.55.50.30">
    <property type="match status" value="1"/>
</dbReference>
<organism evidence="4 5">
    <name type="scientific">Arenibacter nanhaiticus</name>
    <dbReference type="NCBI Taxonomy" id="558155"/>
    <lineage>
        <taxon>Bacteria</taxon>
        <taxon>Pseudomonadati</taxon>
        <taxon>Bacteroidota</taxon>
        <taxon>Flavobacteriia</taxon>
        <taxon>Flavobacteriales</taxon>
        <taxon>Flavobacteriaceae</taxon>
        <taxon>Arenibacter</taxon>
    </lineage>
</organism>
<dbReference type="OrthoDB" id="651134at2"/>
<keyword evidence="5" id="KW-1185">Reference proteome</keyword>
<dbReference type="Gene3D" id="2.60.120.1440">
    <property type="match status" value="1"/>
</dbReference>
<dbReference type="Proteomes" id="UP000184231">
    <property type="component" value="Unassembled WGS sequence"/>
</dbReference>
<dbReference type="InterPro" id="IPR012373">
    <property type="entry name" value="Ferrdict_sens_TM"/>
</dbReference>
<evidence type="ECO:0000313" key="4">
    <source>
        <dbReference type="EMBL" id="SHI55134.1"/>
    </source>
</evidence>
<dbReference type="EMBL" id="FQYX01000003">
    <property type="protein sequence ID" value="SHI55134.1"/>
    <property type="molecule type" value="Genomic_DNA"/>
</dbReference>
<keyword evidence="1" id="KW-0812">Transmembrane</keyword>
<evidence type="ECO:0000259" key="3">
    <source>
        <dbReference type="Pfam" id="PF16344"/>
    </source>
</evidence>
<proteinExistence type="predicted"/>
<dbReference type="PANTHER" id="PTHR30273">
    <property type="entry name" value="PERIPLASMIC SIGNAL SENSOR AND SIGMA FACTOR ACTIVATOR FECR-RELATED"/>
    <property type="match status" value="1"/>
</dbReference>
<dbReference type="Pfam" id="PF04773">
    <property type="entry name" value="FecR"/>
    <property type="match status" value="1"/>
</dbReference>
<dbReference type="FunFam" id="2.60.120.1440:FF:000001">
    <property type="entry name" value="Putative anti-sigma factor"/>
    <property type="match status" value="1"/>
</dbReference>
<dbReference type="PANTHER" id="PTHR30273:SF2">
    <property type="entry name" value="PROTEIN FECR"/>
    <property type="match status" value="1"/>
</dbReference>
<name>A0A1M6C2Z0_9FLAO</name>
<evidence type="ECO:0000313" key="5">
    <source>
        <dbReference type="Proteomes" id="UP000184231"/>
    </source>
</evidence>
<dbReference type="InterPro" id="IPR032508">
    <property type="entry name" value="FecR_C"/>
</dbReference>
<dbReference type="InterPro" id="IPR006860">
    <property type="entry name" value="FecR"/>
</dbReference>
<evidence type="ECO:0000259" key="2">
    <source>
        <dbReference type="Pfam" id="PF04773"/>
    </source>
</evidence>
<feature type="transmembrane region" description="Helical" evidence="1">
    <location>
        <begin position="83"/>
        <end position="104"/>
    </location>
</feature>
<feature type="domain" description="Protein FecR C-terminal" evidence="3">
    <location>
        <begin position="308"/>
        <end position="378"/>
    </location>
</feature>
<keyword evidence="1" id="KW-1133">Transmembrane helix</keyword>
<protein>
    <submittedName>
        <fullName evidence="4">FecR family protein</fullName>
    </submittedName>
</protein>
<sequence>MSRINQLEKVLKAINSSGSIEGIDLENLNKEERDLLLKLYEEGMVEESITFLAGLDTTKDWNAIKKQLNTPIKSFRRIGKTSFKYAAVMLVCSVLAIVFTKSLATDRNKEVPENAVTLTIGNDDIRVITNDEEQTILNGSGEVIGSQQGNRITYSSEAKQDVLVYNELNIPHGNVFEVQLSDGSLVHLNAGSKLRYPVKFLKGHKRKVFIEGEGYFQVAEDKEHPFIVYADDVAVEVLGTAFNVASYTDNKVIETVLVEGSVQLKTQSNAGKELKLQPGFMASWNKADYSLNVKEVPTENYTGWINGELIFRDIPFKDMEKRLERAFDVQIENNNLMLAEKILNARFNKEVENIEVVLKAINAIYPFSYKISGKQIVIK</sequence>
<accession>A0A1M6C2Z0</accession>
<dbReference type="RefSeq" id="WP_072763134.1">
    <property type="nucleotide sequence ID" value="NZ_FQYX01000003.1"/>
</dbReference>
<dbReference type="GO" id="GO:0016989">
    <property type="term" value="F:sigma factor antagonist activity"/>
    <property type="evidence" value="ECO:0007669"/>
    <property type="project" value="TreeGrafter"/>
</dbReference>
<reference evidence="5" key="1">
    <citation type="submission" date="2016-11" db="EMBL/GenBank/DDBJ databases">
        <authorList>
            <person name="Varghese N."/>
            <person name="Submissions S."/>
        </authorList>
    </citation>
    <scope>NUCLEOTIDE SEQUENCE [LARGE SCALE GENOMIC DNA]</scope>
    <source>
        <strain evidence="5">CGMCC 1.8863</strain>
    </source>
</reference>